<dbReference type="PANTHER" id="PTHR42081:SF1">
    <property type="entry name" value="ZINC FINGER PROTEIN DHHC DOMAIN CONTAINING PROTEIN"/>
    <property type="match status" value="1"/>
</dbReference>
<feature type="compositionally biased region" description="Basic and acidic residues" evidence="1">
    <location>
        <begin position="419"/>
        <end position="430"/>
    </location>
</feature>
<feature type="compositionally biased region" description="Acidic residues" evidence="1">
    <location>
        <begin position="599"/>
        <end position="610"/>
    </location>
</feature>
<organism evidence="3 4">
    <name type="scientific">Aspergillus cavernicola</name>
    <dbReference type="NCBI Taxonomy" id="176166"/>
    <lineage>
        <taxon>Eukaryota</taxon>
        <taxon>Fungi</taxon>
        <taxon>Dikarya</taxon>
        <taxon>Ascomycota</taxon>
        <taxon>Pezizomycotina</taxon>
        <taxon>Eurotiomycetes</taxon>
        <taxon>Eurotiomycetidae</taxon>
        <taxon>Eurotiales</taxon>
        <taxon>Aspergillaceae</taxon>
        <taxon>Aspergillus</taxon>
        <taxon>Aspergillus subgen. Nidulantes</taxon>
    </lineage>
</organism>
<evidence type="ECO:0000256" key="1">
    <source>
        <dbReference type="SAM" id="MobiDB-lite"/>
    </source>
</evidence>
<sequence>MGSAARYRPMSPGSSHMIDPMRASTGTVQLSSSYDPYDSSAGRQTYAGYRSDVPYSPSYDPRYQVAPRLEAHPVSKQTCRDHGKPSKLRTEYAIRPRQRSSTASAADFHGRLEVPASSSVSRDSPVIFSDYGRSPSPLADRDGYLLPSSSKHHRRHRHSSSFDYASDTGQAPASRAPRGAYPMFEHSGRRRYPYNGGLRKGEDIDDYDAYSYTNPREQFEKESVAKLRYHRATRKERPLSLTGIDDPSLTSRKEPRAIGPPLSQRGFDKVNRDGMRRSTYGYGNSELDLAGVRQRSSPRSIALHQDPDEGYSSHRDDYEDTRLVHREHKRPDSDMRNREAHDGRTPRKSSNTLSVPSVSSNGLGTAVLASGYSDDLDYDLTSRSDRHRSKDLAIRDHSRSRRRSRRRVESDSDAYTSDDDLKKYRREPSVRPKAAGSDSSKENDQPHRHRSRSRHHNYHSREKRSDYQRASESGQLKETDNPPKGILKPPRDKFPEEPNPVREGVAPLKDAHKKGIPPGARWTKIDRRLVNPAALEAGQERFEERSEYVIVLRVLSKEEIQTYAVKTQEIRDSKYREYARERRRRRDEDRRRGRPVDDFSSDDEDEDDDSPLVIEGPGDSRSAKSSSTKPETTRPA</sequence>
<name>A0ABR4HYD5_9EURO</name>
<feature type="region of interest" description="Disordered" evidence="1">
    <location>
        <begin position="567"/>
        <end position="636"/>
    </location>
</feature>
<keyword evidence="4" id="KW-1185">Reference proteome</keyword>
<feature type="compositionally biased region" description="Basic residues" evidence="1">
    <location>
        <begin position="150"/>
        <end position="159"/>
    </location>
</feature>
<feature type="domain" description="DUF8035" evidence="2">
    <location>
        <begin position="520"/>
        <end position="572"/>
    </location>
</feature>
<evidence type="ECO:0000313" key="4">
    <source>
        <dbReference type="Proteomes" id="UP001610335"/>
    </source>
</evidence>
<dbReference type="Proteomes" id="UP001610335">
    <property type="component" value="Unassembled WGS sequence"/>
</dbReference>
<dbReference type="InterPro" id="IPR058348">
    <property type="entry name" value="DUF8035"/>
</dbReference>
<feature type="compositionally biased region" description="Basic and acidic residues" evidence="1">
    <location>
        <begin position="380"/>
        <end position="397"/>
    </location>
</feature>
<comment type="caution">
    <text evidence="3">The sequence shown here is derived from an EMBL/GenBank/DDBJ whole genome shotgun (WGS) entry which is preliminary data.</text>
</comment>
<proteinExistence type="predicted"/>
<feature type="compositionally biased region" description="Basic and acidic residues" evidence="1">
    <location>
        <begin position="305"/>
        <end position="345"/>
    </location>
</feature>
<feature type="compositionally biased region" description="Basic and acidic residues" evidence="1">
    <location>
        <begin position="69"/>
        <end position="94"/>
    </location>
</feature>
<feature type="compositionally biased region" description="Polar residues" evidence="1">
    <location>
        <begin position="623"/>
        <end position="636"/>
    </location>
</feature>
<feature type="compositionally biased region" description="Basic and acidic residues" evidence="1">
    <location>
        <begin position="489"/>
        <end position="500"/>
    </location>
</feature>
<reference evidence="3 4" key="1">
    <citation type="submission" date="2024-07" db="EMBL/GenBank/DDBJ databases">
        <title>Section-level genome sequencing and comparative genomics of Aspergillus sections Usti and Cavernicolus.</title>
        <authorList>
            <consortium name="Lawrence Berkeley National Laboratory"/>
            <person name="Nybo J.L."/>
            <person name="Vesth T.C."/>
            <person name="Theobald S."/>
            <person name="Frisvad J.C."/>
            <person name="Larsen T.O."/>
            <person name="Kjaerboelling I."/>
            <person name="Rothschild-Mancinelli K."/>
            <person name="Lyhne E.K."/>
            <person name="Kogle M.E."/>
            <person name="Barry K."/>
            <person name="Clum A."/>
            <person name="Na H."/>
            <person name="Ledsgaard L."/>
            <person name="Lin J."/>
            <person name="Lipzen A."/>
            <person name="Kuo A."/>
            <person name="Riley R."/>
            <person name="Mondo S."/>
            <person name="LaButti K."/>
            <person name="Haridas S."/>
            <person name="Pangalinan J."/>
            <person name="Salamov A.A."/>
            <person name="Simmons B.A."/>
            <person name="Magnuson J.K."/>
            <person name="Chen J."/>
            <person name="Drula E."/>
            <person name="Henrissat B."/>
            <person name="Wiebenga A."/>
            <person name="Lubbers R.J."/>
            <person name="Gomes A.C."/>
            <person name="Makela M.R."/>
            <person name="Stajich J."/>
            <person name="Grigoriev I.V."/>
            <person name="Mortensen U.H."/>
            <person name="De vries R.P."/>
            <person name="Baker S.E."/>
            <person name="Andersen M.R."/>
        </authorList>
    </citation>
    <scope>NUCLEOTIDE SEQUENCE [LARGE SCALE GENOMIC DNA]</scope>
    <source>
        <strain evidence="3 4">CBS 600.67</strain>
    </source>
</reference>
<feature type="region of interest" description="Disordered" evidence="1">
    <location>
        <begin position="1"/>
        <end position="187"/>
    </location>
</feature>
<accession>A0ABR4HYD5</accession>
<evidence type="ECO:0000313" key="3">
    <source>
        <dbReference type="EMBL" id="KAL2820510.1"/>
    </source>
</evidence>
<feature type="compositionally biased region" description="Low complexity" evidence="1">
    <location>
        <begin position="349"/>
        <end position="361"/>
    </location>
</feature>
<feature type="compositionally biased region" description="Basic residues" evidence="1">
    <location>
        <begin position="447"/>
        <end position="458"/>
    </location>
</feature>
<feature type="compositionally biased region" description="Basic and acidic residues" evidence="1">
    <location>
        <begin position="266"/>
        <end position="276"/>
    </location>
</feature>
<protein>
    <recommendedName>
        <fullName evidence="2">DUF8035 domain-containing protein</fullName>
    </recommendedName>
</protein>
<feature type="compositionally biased region" description="Basic and acidic residues" evidence="1">
    <location>
        <begin position="459"/>
        <end position="481"/>
    </location>
</feature>
<evidence type="ECO:0000259" key="2">
    <source>
        <dbReference type="Pfam" id="PF26118"/>
    </source>
</evidence>
<feature type="region of interest" description="Disordered" evidence="1">
    <location>
        <begin position="238"/>
        <end position="362"/>
    </location>
</feature>
<feature type="region of interest" description="Disordered" evidence="1">
    <location>
        <begin position="375"/>
        <end position="520"/>
    </location>
</feature>
<dbReference type="PANTHER" id="PTHR42081">
    <property type="entry name" value="ZINC FINGER PROTEIN DHHC DOMAIN CONTAINING PROTEIN"/>
    <property type="match status" value="1"/>
</dbReference>
<feature type="compositionally biased region" description="Basic and acidic residues" evidence="1">
    <location>
        <begin position="568"/>
        <end position="597"/>
    </location>
</feature>
<dbReference type="EMBL" id="JBFXLS010000070">
    <property type="protein sequence ID" value="KAL2820510.1"/>
    <property type="molecule type" value="Genomic_DNA"/>
</dbReference>
<gene>
    <name evidence="3" type="ORF">BDW59DRAFT_117139</name>
</gene>
<dbReference type="Pfam" id="PF26118">
    <property type="entry name" value="DUF8035"/>
    <property type="match status" value="1"/>
</dbReference>
<feature type="compositionally biased region" description="Polar residues" evidence="1">
    <location>
        <begin position="24"/>
        <end position="34"/>
    </location>
</feature>